<keyword evidence="4" id="KW-0804">Transcription</keyword>
<name>A0A382B1N1_9ZZZZ</name>
<evidence type="ECO:0000313" key="5">
    <source>
        <dbReference type="EMBL" id="SVB07675.1"/>
    </source>
</evidence>
<dbReference type="GO" id="GO:0045892">
    <property type="term" value="P:negative regulation of DNA-templated transcription"/>
    <property type="evidence" value="ECO:0007669"/>
    <property type="project" value="InterPro"/>
</dbReference>
<dbReference type="AlphaFoldDB" id="A0A382B1N1"/>
<dbReference type="InterPro" id="IPR036390">
    <property type="entry name" value="WH_DNA-bd_sf"/>
</dbReference>
<accession>A0A382B1N1</accession>
<reference evidence="5" key="1">
    <citation type="submission" date="2018-05" db="EMBL/GenBank/DDBJ databases">
        <authorList>
            <person name="Lanie J.A."/>
            <person name="Ng W.-L."/>
            <person name="Kazmierczak K.M."/>
            <person name="Andrzejewski T.M."/>
            <person name="Davidsen T.M."/>
            <person name="Wayne K.J."/>
            <person name="Tettelin H."/>
            <person name="Glass J.I."/>
            <person name="Rusch D."/>
            <person name="Podicherti R."/>
            <person name="Tsui H.-C.T."/>
            <person name="Winkler M.E."/>
        </authorList>
    </citation>
    <scope>NUCLEOTIDE SEQUENCE</scope>
</reference>
<keyword evidence="2" id="KW-0805">Transcription regulation</keyword>
<evidence type="ECO:0000256" key="2">
    <source>
        <dbReference type="ARBA" id="ARBA00023015"/>
    </source>
</evidence>
<proteinExistence type="inferred from homology"/>
<keyword evidence="3" id="KW-0238">DNA-binding</keyword>
<protein>
    <recommendedName>
        <fullName evidence="6">HTH marR-type domain-containing protein</fullName>
    </recommendedName>
</protein>
<sequence length="127" mass="14792">MKEKVLHRLDLVVMKEIWKRGQATVNDVLDNIDRKLAYTTIASTMKSLEKKGFLSYQVVGRTFLYKPLVEESEFSHSMLSNLLERFFDNSAEKLVNTLLEVEQLDAAEHERLQQLINNYQPEGETDE</sequence>
<evidence type="ECO:0000256" key="3">
    <source>
        <dbReference type="ARBA" id="ARBA00023125"/>
    </source>
</evidence>
<dbReference type="SUPFAM" id="SSF46785">
    <property type="entry name" value="Winged helix' DNA-binding domain"/>
    <property type="match status" value="1"/>
</dbReference>
<dbReference type="PIRSF" id="PIRSF019455">
    <property type="entry name" value="CopR_AtkY"/>
    <property type="match status" value="1"/>
</dbReference>
<dbReference type="InterPro" id="IPR005650">
    <property type="entry name" value="BlaI_family"/>
</dbReference>
<comment type="similarity">
    <text evidence="1">Belongs to the BlaI transcriptional regulatory family.</text>
</comment>
<gene>
    <name evidence="5" type="ORF">METZ01_LOCUS160529</name>
</gene>
<evidence type="ECO:0000256" key="1">
    <source>
        <dbReference type="ARBA" id="ARBA00011046"/>
    </source>
</evidence>
<dbReference type="Pfam" id="PF03965">
    <property type="entry name" value="Penicillinase_R"/>
    <property type="match status" value="1"/>
</dbReference>
<evidence type="ECO:0000256" key="4">
    <source>
        <dbReference type="ARBA" id="ARBA00023163"/>
    </source>
</evidence>
<dbReference type="Gene3D" id="1.10.10.10">
    <property type="entry name" value="Winged helix-like DNA-binding domain superfamily/Winged helix DNA-binding domain"/>
    <property type="match status" value="1"/>
</dbReference>
<dbReference type="EMBL" id="UINC01027799">
    <property type="protein sequence ID" value="SVB07675.1"/>
    <property type="molecule type" value="Genomic_DNA"/>
</dbReference>
<dbReference type="Gene3D" id="1.10.4040.10">
    <property type="entry name" value="Penicillinase repressor domain"/>
    <property type="match status" value="1"/>
</dbReference>
<organism evidence="5">
    <name type="scientific">marine metagenome</name>
    <dbReference type="NCBI Taxonomy" id="408172"/>
    <lineage>
        <taxon>unclassified sequences</taxon>
        <taxon>metagenomes</taxon>
        <taxon>ecological metagenomes</taxon>
    </lineage>
</organism>
<dbReference type="GO" id="GO:0003677">
    <property type="term" value="F:DNA binding"/>
    <property type="evidence" value="ECO:0007669"/>
    <property type="project" value="UniProtKB-KW"/>
</dbReference>
<dbReference type="InterPro" id="IPR036388">
    <property type="entry name" value="WH-like_DNA-bd_sf"/>
</dbReference>
<evidence type="ECO:0008006" key="6">
    <source>
        <dbReference type="Google" id="ProtNLM"/>
    </source>
</evidence>